<dbReference type="InterPro" id="IPR001128">
    <property type="entry name" value="Cyt_P450"/>
</dbReference>
<evidence type="ECO:0000256" key="1">
    <source>
        <dbReference type="ARBA" id="ARBA00001971"/>
    </source>
</evidence>
<dbReference type="Gene3D" id="1.10.630.10">
    <property type="entry name" value="Cytochrome P450"/>
    <property type="match status" value="1"/>
</dbReference>
<dbReference type="PANTHER" id="PTHR46206">
    <property type="entry name" value="CYTOCHROME P450"/>
    <property type="match status" value="1"/>
</dbReference>
<dbReference type="Pfam" id="PF00067">
    <property type="entry name" value="p450"/>
    <property type="match status" value="1"/>
</dbReference>
<accession>A0A1Y1WA43</accession>
<feature type="binding site" description="axial binding residue" evidence="5">
    <location>
        <position position="434"/>
    </location>
    <ligand>
        <name>heme</name>
        <dbReference type="ChEBI" id="CHEBI:30413"/>
    </ligand>
    <ligandPart>
        <name>Fe</name>
        <dbReference type="ChEBI" id="CHEBI:18248"/>
    </ligandPart>
</feature>
<keyword evidence="3 5" id="KW-0479">Metal-binding</keyword>
<keyword evidence="5 6" id="KW-0349">Heme</keyword>
<comment type="caution">
    <text evidence="7">The sequence shown here is derived from an EMBL/GenBank/DDBJ whole genome shotgun (WGS) entry which is preliminary data.</text>
</comment>
<dbReference type="GO" id="GO:0004497">
    <property type="term" value="F:monooxygenase activity"/>
    <property type="evidence" value="ECO:0007669"/>
    <property type="project" value="UniProtKB-KW"/>
</dbReference>
<organism evidence="7 8">
    <name type="scientific">Basidiobolus meristosporus CBS 931.73</name>
    <dbReference type="NCBI Taxonomy" id="1314790"/>
    <lineage>
        <taxon>Eukaryota</taxon>
        <taxon>Fungi</taxon>
        <taxon>Fungi incertae sedis</taxon>
        <taxon>Zoopagomycota</taxon>
        <taxon>Entomophthoromycotina</taxon>
        <taxon>Basidiobolomycetes</taxon>
        <taxon>Basidiobolales</taxon>
        <taxon>Basidiobolaceae</taxon>
        <taxon>Basidiobolus</taxon>
    </lineage>
</organism>
<dbReference type="InterPro" id="IPR036396">
    <property type="entry name" value="Cyt_P450_sf"/>
</dbReference>
<comment type="cofactor">
    <cofactor evidence="1 5">
        <name>heme</name>
        <dbReference type="ChEBI" id="CHEBI:30413"/>
    </cofactor>
</comment>
<keyword evidence="6" id="KW-0503">Monooxygenase</keyword>
<keyword evidence="6" id="KW-0560">Oxidoreductase</keyword>
<dbReference type="GO" id="GO:0020037">
    <property type="term" value="F:heme binding"/>
    <property type="evidence" value="ECO:0007669"/>
    <property type="project" value="InterPro"/>
</dbReference>
<evidence type="ECO:0000313" key="7">
    <source>
        <dbReference type="EMBL" id="ORX70393.1"/>
    </source>
</evidence>
<dbReference type="InterPro" id="IPR017972">
    <property type="entry name" value="Cyt_P450_CS"/>
</dbReference>
<sequence length="489" mass="56045">MSFLNTLYSAALFLGLYFLGKYLRNQRASPQLNEPPNVPYFLPLVGHSLQLYLDPKRFLKKCNQQYGDIFNLFIMGKRVTVVRDRYAMEMFRAPDKIVVPATADDFLHMDYMLDYELIHSVKVDPVTTVVKEEMTASKGKRYALKIVDRVRISIDKLLGTGDHPVIVEKPMEFSREIFARISARVFAGEECKDNEEIITSFKRFSQDVVKAALFFDPFPRFMYPYIAPWLTPLTSPHHQVLLRYVTPIVEERRQKAATLGEAWETEKPQDILQFLIENEELVDRPAKHVVLYLLATLFASIHTTSTNTTLCLFELANHPKMMEILREEQISVLASNNNQFDSNAIDKMKLLDSFIREVLRHGDHMLGMRRKSVDVMEFSNGYQIPPGRTILPQFYHTNMVTGEDFDPFQFAANGRLASGGGNGFITFGLGKHACPGRWFAILAIKIILATVIQNYDLKSVSGKHVEPWYALGMFTMTAKEPLIFTKCQK</sequence>
<evidence type="ECO:0000313" key="8">
    <source>
        <dbReference type="Proteomes" id="UP000193498"/>
    </source>
</evidence>
<dbReference type="AlphaFoldDB" id="A0A1Y1WA43"/>
<dbReference type="EMBL" id="MCFE01001083">
    <property type="protein sequence ID" value="ORX70393.1"/>
    <property type="molecule type" value="Genomic_DNA"/>
</dbReference>
<proteinExistence type="inferred from homology"/>
<dbReference type="SUPFAM" id="SSF48264">
    <property type="entry name" value="Cytochrome P450"/>
    <property type="match status" value="1"/>
</dbReference>
<gene>
    <name evidence="7" type="ORF">K493DRAFT_294319</name>
</gene>
<dbReference type="InterPro" id="IPR002403">
    <property type="entry name" value="Cyt_P450_E_grp-IV"/>
</dbReference>
<dbReference type="CDD" id="cd11041">
    <property type="entry name" value="CYP503A1-like"/>
    <property type="match status" value="1"/>
</dbReference>
<dbReference type="PROSITE" id="PS00086">
    <property type="entry name" value="CYTOCHROME_P450"/>
    <property type="match status" value="1"/>
</dbReference>
<dbReference type="PRINTS" id="PR00465">
    <property type="entry name" value="EP450IV"/>
</dbReference>
<dbReference type="GO" id="GO:0016705">
    <property type="term" value="F:oxidoreductase activity, acting on paired donors, with incorporation or reduction of molecular oxygen"/>
    <property type="evidence" value="ECO:0007669"/>
    <property type="project" value="InterPro"/>
</dbReference>
<evidence type="ECO:0000256" key="5">
    <source>
        <dbReference type="PIRSR" id="PIRSR602403-1"/>
    </source>
</evidence>
<evidence type="ECO:0000256" key="6">
    <source>
        <dbReference type="RuleBase" id="RU000461"/>
    </source>
</evidence>
<dbReference type="OrthoDB" id="5587377at2759"/>
<dbReference type="Proteomes" id="UP000193498">
    <property type="component" value="Unassembled WGS sequence"/>
</dbReference>
<evidence type="ECO:0000256" key="2">
    <source>
        <dbReference type="ARBA" id="ARBA00010617"/>
    </source>
</evidence>
<dbReference type="InParanoid" id="A0A1Y1WA43"/>
<dbReference type="STRING" id="1314790.A0A1Y1WA43"/>
<reference evidence="7 8" key="1">
    <citation type="submission" date="2016-07" db="EMBL/GenBank/DDBJ databases">
        <title>Pervasive Adenine N6-methylation of Active Genes in Fungi.</title>
        <authorList>
            <consortium name="DOE Joint Genome Institute"/>
            <person name="Mondo S.J."/>
            <person name="Dannebaum R.O."/>
            <person name="Kuo R.C."/>
            <person name="Labutti K."/>
            <person name="Haridas S."/>
            <person name="Kuo A."/>
            <person name="Salamov A."/>
            <person name="Ahrendt S.R."/>
            <person name="Lipzen A."/>
            <person name="Sullivan W."/>
            <person name="Andreopoulos W.B."/>
            <person name="Clum A."/>
            <person name="Lindquist E."/>
            <person name="Daum C."/>
            <person name="Ramamoorthy G.K."/>
            <person name="Gryganskyi A."/>
            <person name="Culley D."/>
            <person name="Magnuson J.K."/>
            <person name="James T.Y."/>
            <person name="O'Malley M.A."/>
            <person name="Stajich J.E."/>
            <person name="Spatafora J.W."/>
            <person name="Visel A."/>
            <person name="Grigoriev I.V."/>
        </authorList>
    </citation>
    <scope>NUCLEOTIDE SEQUENCE [LARGE SCALE GENOMIC DNA]</scope>
    <source>
        <strain evidence="7 8">CBS 931.73</strain>
    </source>
</reference>
<dbReference type="GO" id="GO:0005506">
    <property type="term" value="F:iron ion binding"/>
    <property type="evidence" value="ECO:0007669"/>
    <property type="project" value="InterPro"/>
</dbReference>
<name>A0A1Y1WA43_9FUNG</name>
<evidence type="ECO:0000256" key="3">
    <source>
        <dbReference type="ARBA" id="ARBA00022723"/>
    </source>
</evidence>
<keyword evidence="4 5" id="KW-0408">Iron</keyword>
<keyword evidence="8" id="KW-1185">Reference proteome</keyword>
<comment type="similarity">
    <text evidence="2 6">Belongs to the cytochrome P450 family.</text>
</comment>
<protein>
    <submittedName>
        <fullName evidence="7">Cytochrome P450</fullName>
    </submittedName>
</protein>
<evidence type="ECO:0000256" key="4">
    <source>
        <dbReference type="ARBA" id="ARBA00023004"/>
    </source>
</evidence>